<dbReference type="OMA" id="TRSINCK"/>
<evidence type="ECO:0000256" key="3">
    <source>
        <dbReference type="ARBA" id="ARBA00022741"/>
    </source>
</evidence>
<dbReference type="RefSeq" id="XP_022097544.1">
    <property type="nucleotide sequence ID" value="XM_022241852.1"/>
</dbReference>
<gene>
    <name evidence="8 9" type="primary">LOC110983006</name>
</gene>
<keyword evidence="5" id="KW-0067">ATP-binding</keyword>
<dbReference type="InterPro" id="IPR051852">
    <property type="entry name" value="Alpha-type_PK"/>
</dbReference>
<dbReference type="RefSeq" id="XP_022097546.1">
    <property type="nucleotide sequence ID" value="XM_022241854.1"/>
</dbReference>
<dbReference type="InterPro" id="IPR004166">
    <property type="entry name" value="a-kinase_dom"/>
</dbReference>
<dbReference type="OrthoDB" id="301415at2759"/>
<evidence type="ECO:0000313" key="8">
    <source>
        <dbReference type="RefSeq" id="XP_022097544.1"/>
    </source>
</evidence>
<evidence type="ECO:0000256" key="4">
    <source>
        <dbReference type="ARBA" id="ARBA00022777"/>
    </source>
</evidence>
<proteinExistence type="predicted"/>
<dbReference type="PANTHER" id="PTHR45992:SF11">
    <property type="entry name" value="ALPHA-TYPE PROTEIN KINASE DOMAIN-CONTAINING PROTEIN"/>
    <property type="match status" value="1"/>
</dbReference>
<organism evidence="7 8">
    <name type="scientific">Acanthaster planci</name>
    <name type="common">Crown-of-thorns starfish</name>
    <dbReference type="NCBI Taxonomy" id="133434"/>
    <lineage>
        <taxon>Eukaryota</taxon>
        <taxon>Metazoa</taxon>
        <taxon>Echinodermata</taxon>
        <taxon>Eleutherozoa</taxon>
        <taxon>Asterozoa</taxon>
        <taxon>Asteroidea</taxon>
        <taxon>Valvatacea</taxon>
        <taxon>Valvatida</taxon>
        <taxon>Acanthasteridae</taxon>
        <taxon>Acanthaster</taxon>
    </lineage>
</organism>
<keyword evidence="4" id="KW-0418">Kinase</keyword>
<dbReference type="GO" id="GO:0005524">
    <property type="term" value="F:ATP binding"/>
    <property type="evidence" value="ECO:0007669"/>
    <property type="project" value="UniProtKB-KW"/>
</dbReference>
<evidence type="ECO:0000313" key="7">
    <source>
        <dbReference type="Proteomes" id="UP000694845"/>
    </source>
</evidence>
<evidence type="ECO:0000313" key="9">
    <source>
        <dbReference type="RefSeq" id="XP_022097546.1"/>
    </source>
</evidence>
<dbReference type="GeneID" id="110983006"/>
<dbReference type="PANTHER" id="PTHR45992">
    <property type="entry name" value="EUKARYOTIC ELONGATION FACTOR 2 KINASE-RELATED"/>
    <property type="match status" value="1"/>
</dbReference>
<dbReference type="SMART" id="SM00811">
    <property type="entry name" value="Alpha_kinase"/>
    <property type="match status" value="1"/>
</dbReference>
<keyword evidence="1" id="KW-0723">Serine/threonine-protein kinase</keyword>
<evidence type="ECO:0000256" key="5">
    <source>
        <dbReference type="ARBA" id="ARBA00022840"/>
    </source>
</evidence>
<sequence length="306" mass="34667">MGSNQSNTTKATGSTREWVEFEDDWFSQGVSRYAYKGTFHGNARTEGERCVVKVYKDEYLVHLKDYAWKVDDRVYRKAREMAQLFNTRCEPSTAIEFVAPEFTKVDKRATFYFLGFIPFERNVKGKLAGTQDSVSNIIPANASVAVERFLKGQYIKFSSNTGYVNPDHPAPTLAAFSHFTYHQSNGEFLVSDLQGVYNKRGYSLTDPAIQNGGLELNVYGPTDLGKYGIVKFFQTHDCNDWCKRLKKPKISRATPTDQVVLENVLRNMPSTRSSSTYTYQLHRESGFSNNAVKQVQSSLKLDAVAE</sequence>
<dbReference type="Gene3D" id="3.20.200.10">
    <property type="entry name" value="MHCK/EF2 kinase"/>
    <property type="match status" value="1"/>
</dbReference>
<dbReference type="Proteomes" id="UP000694845">
    <property type="component" value="Unplaced"/>
</dbReference>
<dbReference type="GO" id="GO:0004674">
    <property type="term" value="F:protein serine/threonine kinase activity"/>
    <property type="evidence" value="ECO:0007669"/>
    <property type="project" value="UniProtKB-KW"/>
</dbReference>
<dbReference type="SUPFAM" id="SSF56112">
    <property type="entry name" value="Protein kinase-like (PK-like)"/>
    <property type="match status" value="1"/>
</dbReference>
<keyword evidence="3" id="KW-0547">Nucleotide-binding</keyword>
<reference evidence="8 9" key="1">
    <citation type="submission" date="2025-04" db="UniProtKB">
        <authorList>
            <consortium name="RefSeq"/>
        </authorList>
    </citation>
    <scope>IDENTIFICATION</scope>
</reference>
<accession>A0A8B7YW53</accession>
<dbReference type="InterPro" id="IPR011009">
    <property type="entry name" value="Kinase-like_dom_sf"/>
</dbReference>
<evidence type="ECO:0000256" key="1">
    <source>
        <dbReference type="ARBA" id="ARBA00022527"/>
    </source>
</evidence>
<keyword evidence="2" id="KW-0808">Transferase</keyword>
<dbReference type="AlphaFoldDB" id="A0A8B7YW53"/>
<dbReference type="CDD" id="cd04515">
    <property type="entry name" value="Alpha_kinase"/>
    <property type="match status" value="1"/>
</dbReference>
<protein>
    <submittedName>
        <fullName evidence="8 9">Alpha-protein kinase 1-like isoform X4</fullName>
    </submittedName>
</protein>
<evidence type="ECO:0000259" key="6">
    <source>
        <dbReference type="PROSITE" id="PS51158"/>
    </source>
</evidence>
<feature type="domain" description="Alpha-type protein kinase" evidence="6">
    <location>
        <begin position="1"/>
        <end position="250"/>
    </location>
</feature>
<dbReference type="Pfam" id="PF02816">
    <property type="entry name" value="Alpha_kinase"/>
    <property type="match status" value="1"/>
</dbReference>
<keyword evidence="7" id="KW-1185">Reference proteome</keyword>
<dbReference type="PROSITE" id="PS51158">
    <property type="entry name" value="ALPHA_KINASE"/>
    <property type="match status" value="1"/>
</dbReference>
<name>A0A8B7YW53_ACAPL</name>
<dbReference type="Gene3D" id="3.30.200.20">
    <property type="entry name" value="Phosphorylase Kinase, domain 1"/>
    <property type="match status" value="1"/>
</dbReference>
<evidence type="ECO:0000256" key="2">
    <source>
        <dbReference type="ARBA" id="ARBA00022679"/>
    </source>
</evidence>